<gene>
    <name evidence="7" type="ORF">CDAUBV1_LOCUS10373</name>
</gene>
<evidence type="ECO:0000256" key="3">
    <source>
        <dbReference type="ARBA" id="ARBA00022840"/>
    </source>
</evidence>
<dbReference type="GO" id="GO:0006418">
    <property type="term" value="P:tRNA aminoacylation for protein translation"/>
    <property type="evidence" value="ECO:0007669"/>
    <property type="project" value="InterPro"/>
</dbReference>
<keyword evidence="1" id="KW-0436">Ligase</keyword>
<dbReference type="GO" id="GO:0005524">
    <property type="term" value="F:ATP binding"/>
    <property type="evidence" value="ECO:0007669"/>
    <property type="project" value="UniProtKB-KW"/>
</dbReference>
<evidence type="ECO:0000259" key="6">
    <source>
        <dbReference type="PROSITE" id="PS51185"/>
    </source>
</evidence>
<dbReference type="Proteomes" id="UP001497525">
    <property type="component" value="Unassembled WGS sequence"/>
</dbReference>
<keyword evidence="4" id="KW-0648">Protein biosynthesis</keyword>
<dbReference type="PROSITE" id="PS51185">
    <property type="entry name" value="WHEP_TRS_2"/>
    <property type="match status" value="1"/>
</dbReference>
<reference evidence="7" key="1">
    <citation type="submission" date="2024-06" db="EMBL/GenBank/DDBJ databases">
        <authorList>
            <person name="Liu X."/>
            <person name="Lenzi L."/>
            <person name="Haldenby T S."/>
            <person name="Uol C."/>
        </authorList>
    </citation>
    <scope>NUCLEOTIDE SEQUENCE</scope>
</reference>
<name>A0AAV2THE8_CALDB</name>
<organism evidence="7 8">
    <name type="scientific">Calicophoron daubneyi</name>
    <name type="common">Rumen fluke</name>
    <name type="synonym">Paramphistomum daubneyi</name>
    <dbReference type="NCBI Taxonomy" id="300641"/>
    <lineage>
        <taxon>Eukaryota</taxon>
        <taxon>Metazoa</taxon>
        <taxon>Spiralia</taxon>
        <taxon>Lophotrochozoa</taxon>
        <taxon>Platyhelminthes</taxon>
        <taxon>Trematoda</taxon>
        <taxon>Digenea</taxon>
        <taxon>Plagiorchiida</taxon>
        <taxon>Pronocephalata</taxon>
        <taxon>Paramphistomoidea</taxon>
        <taxon>Paramphistomidae</taxon>
        <taxon>Calicophoron</taxon>
    </lineage>
</organism>
<sequence length="179" mass="19249">MKLAPLGRLGHRISSSAASACSAVFNAFKTEASVTGCESTASYSSTPRMVEIKGFEDTLKAMRARVQEQGDVVRNLKSNHAPEAEIKSALAELKARRKLLEEKLTTAGLMGLRWYSTTSSRSFKASMGGLPPFLNNDGGSSSEPAALKQLRMSSSWTTFPGVGKQVNTFHFGSEGRLIS</sequence>
<feature type="domain" description="WHEP-TRS" evidence="6">
    <location>
        <begin position="58"/>
        <end position="114"/>
    </location>
</feature>
<dbReference type="EMBL" id="CAXLJL010000301">
    <property type="protein sequence ID" value="CAL5136311.1"/>
    <property type="molecule type" value="Genomic_DNA"/>
</dbReference>
<dbReference type="InterPro" id="IPR009068">
    <property type="entry name" value="uS15_NS1_RNA-bd_sf"/>
</dbReference>
<dbReference type="GO" id="GO:0004812">
    <property type="term" value="F:aminoacyl-tRNA ligase activity"/>
    <property type="evidence" value="ECO:0007669"/>
    <property type="project" value="UniProtKB-KW"/>
</dbReference>
<accession>A0AAV2THE8</accession>
<dbReference type="SMART" id="SM00991">
    <property type="entry name" value="WHEP-TRS"/>
    <property type="match status" value="1"/>
</dbReference>
<keyword evidence="2" id="KW-0547">Nucleotide-binding</keyword>
<evidence type="ECO:0000256" key="5">
    <source>
        <dbReference type="ARBA" id="ARBA00023146"/>
    </source>
</evidence>
<keyword evidence="5" id="KW-0030">Aminoacyl-tRNA synthetase</keyword>
<protein>
    <recommendedName>
        <fullName evidence="6">WHEP-TRS domain-containing protein</fullName>
    </recommendedName>
</protein>
<evidence type="ECO:0000313" key="7">
    <source>
        <dbReference type="EMBL" id="CAL5136311.1"/>
    </source>
</evidence>
<dbReference type="Gene3D" id="1.10.287.10">
    <property type="entry name" value="S15/NS1, RNA-binding"/>
    <property type="match status" value="1"/>
</dbReference>
<proteinExistence type="predicted"/>
<evidence type="ECO:0000256" key="2">
    <source>
        <dbReference type="ARBA" id="ARBA00022741"/>
    </source>
</evidence>
<evidence type="ECO:0000256" key="4">
    <source>
        <dbReference type="ARBA" id="ARBA00022917"/>
    </source>
</evidence>
<dbReference type="InterPro" id="IPR000738">
    <property type="entry name" value="WHEP-TRS_dom"/>
</dbReference>
<dbReference type="AlphaFoldDB" id="A0AAV2THE8"/>
<dbReference type="Pfam" id="PF00458">
    <property type="entry name" value="WHEP-TRS"/>
    <property type="match status" value="1"/>
</dbReference>
<comment type="caution">
    <text evidence="7">The sequence shown here is derived from an EMBL/GenBank/DDBJ whole genome shotgun (WGS) entry which is preliminary data.</text>
</comment>
<keyword evidence="3" id="KW-0067">ATP-binding</keyword>
<dbReference type="SUPFAM" id="SSF47060">
    <property type="entry name" value="S15/NS1 RNA-binding domain"/>
    <property type="match status" value="1"/>
</dbReference>
<evidence type="ECO:0000313" key="8">
    <source>
        <dbReference type="Proteomes" id="UP001497525"/>
    </source>
</evidence>
<evidence type="ECO:0000256" key="1">
    <source>
        <dbReference type="ARBA" id="ARBA00022598"/>
    </source>
</evidence>